<gene>
    <name evidence="2" type="ORF">APLA_LOCUS10782</name>
</gene>
<evidence type="ECO:0000256" key="1">
    <source>
        <dbReference type="SAM" id="MobiDB-lite"/>
    </source>
</evidence>
<evidence type="ECO:0000313" key="3">
    <source>
        <dbReference type="Proteomes" id="UP000494256"/>
    </source>
</evidence>
<organism evidence="2 3">
    <name type="scientific">Arctia plantaginis</name>
    <name type="common">Wood tiger moth</name>
    <name type="synonym">Phalaena plantaginis</name>
    <dbReference type="NCBI Taxonomy" id="874455"/>
    <lineage>
        <taxon>Eukaryota</taxon>
        <taxon>Metazoa</taxon>
        <taxon>Ecdysozoa</taxon>
        <taxon>Arthropoda</taxon>
        <taxon>Hexapoda</taxon>
        <taxon>Insecta</taxon>
        <taxon>Pterygota</taxon>
        <taxon>Neoptera</taxon>
        <taxon>Endopterygota</taxon>
        <taxon>Lepidoptera</taxon>
        <taxon>Glossata</taxon>
        <taxon>Ditrysia</taxon>
        <taxon>Noctuoidea</taxon>
        <taxon>Erebidae</taxon>
        <taxon>Arctiinae</taxon>
        <taxon>Arctia</taxon>
    </lineage>
</organism>
<feature type="region of interest" description="Disordered" evidence="1">
    <location>
        <begin position="1"/>
        <end position="64"/>
    </location>
</feature>
<feature type="compositionally biased region" description="Polar residues" evidence="1">
    <location>
        <begin position="133"/>
        <end position="144"/>
    </location>
</feature>
<sequence length="244" mass="26186">MRQTRSATRAMENTIGQDSELRASSFSSVQPTTHQQPARSSVVGGHSDHGELPPLEVTSVSAHTVRAPCSVSHASTRLSRASREALRMRVEYEAEVEMAKVKETLIKKKLALDMAELAAKEDEENNAPASVASGENSPRATSWLNDAPAGPRAFKRPAHHGTTWLPATPTRGPQEEQKNASASVASGENSPRATSWLNDAPAGPRASKRPAPGVHTWLPATRALEPTSSQPPPQASPNRQFQTI</sequence>
<reference evidence="2 3" key="1">
    <citation type="submission" date="2020-04" db="EMBL/GenBank/DDBJ databases">
        <authorList>
            <person name="Wallbank WR R."/>
            <person name="Pardo Diaz C."/>
            <person name="Kozak K."/>
            <person name="Martin S."/>
            <person name="Jiggins C."/>
            <person name="Moest M."/>
            <person name="Warren A I."/>
            <person name="Byers J.R.P. K."/>
            <person name="Montejo-Kovacevich G."/>
            <person name="Yen C E."/>
        </authorList>
    </citation>
    <scope>NUCLEOTIDE SEQUENCE [LARGE SCALE GENOMIC DNA]</scope>
</reference>
<name>A0A8S1AAZ0_ARCPL</name>
<proteinExistence type="predicted"/>
<dbReference type="AlphaFoldDB" id="A0A8S1AAZ0"/>
<dbReference type="Proteomes" id="UP000494256">
    <property type="component" value="Unassembled WGS sequence"/>
</dbReference>
<dbReference type="EMBL" id="CADEBD010000319">
    <property type="protein sequence ID" value="CAB3244540.1"/>
    <property type="molecule type" value="Genomic_DNA"/>
</dbReference>
<feature type="compositionally biased region" description="Polar residues" evidence="1">
    <location>
        <begin position="14"/>
        <end position="39"/>
    </location>
</feature>
<protein>
    <submittedName>
        <fullName evidence="2">Uncharacterized protein</fullName>
    </submittedName>
</protein>
<accession>A0A8S1AAZ0</accession>
<feature type="region of interest" description="Disordered" evidence="1">
    <location>
        <begin position="120"/>
        <end position="244"/>
    </location>
</feature>
<dbReference type="OrthoDB" id="5954824at2759"/>
<comment type="caution">
    <text evidence="2">The sequence shown here is derived from an EMBL/GenBank/DDBJ whole genome shotgun (WGS) entry which is preliminary data.</text>
</comment>
<evidence type="ECO:0000313" key="2">
    <source>
        <dbReference type="EMBL" id="CAB3244540.1"/>
    </source>
</evidence>
<feature type="compositionally biased region" description="Polar residues" evidence="1">
    <location>
        <begin position="179"/>
        <end position="197"/>
    </location>
</feature>